<keyword evidence="2" id="KW-1185">Reference proteome</keyword>
<dbReference type="AlphaFoldDB" id="A0A699YQ80"/>
<accession>A0A699YQ80</accession>
<name>A0A699YQ80_HAELA</name>
<gene>
    <name evidence="1" type="ORF">HaLaN_04193</name>
</gene>
<feature type="non-terminal residue" evidence="1">
    <location>
        <position position="1"/>
    </location>
</feature>
<reference evidence="1 2" key="1">
    <citation type="submission" date="2020-02" db="EMBL/GenBank/DDBJ databases">
        <title>Draft genome sequence of Haematococcus lacustris strain NIES-144.</title>
        <authorList>
            <person name="Morimoto D."/>
            <person name="Nakagawa S."/>
            <person name="Yoshida T."/>
            <person name="Sawayama S."/>
        </authorList>
    </citation>
    <scope>NUCLEOTIDE SEQUENCE [LARGE SCALE GENOMIC DNA]</scope>
    <source>
        <strain evidence="1 2">NIES-144</strain>
    </source>
</reference>
<evidence type="ECO:0000313" key="1">
    <source>
        <dbReference type="EMBL" id="GFH09106.1"/>
    </source>
</evidence>
<evidence type="ECO:0000313" key="2">
    <source>
        <dbReference type="Proteomes" id="UP000485058"/>
    </source>
</evidence>
<comment type="caution">
    <text evidence="1">The sequence shown here is derived from an EMBL/GenBank/DDBJ whole genome shotgun (WGS) entry which is preliminary data.</text>
</comment>
<sequence length="33" mass="3410">MAALASAFSVEGGVYKVDNATLSIFCKEESVTA</sequence>
<dbReference type="Proteomes" id="UP000485058">
    <property type="component" value="Unassembled WGS sequence"/>
</dbReference>
<proteinExistence type="predicted"/>
<organism evidence="1 2">
    <name type="scientific">Haematococcus lacustris</name>
    <name type="common">Green alga</name>
    <name type="synonym">Haematococcus pluvialis</name>
    <dbReference type="NCBI Taxonomy" id="44745"/>
    <lineage>
        <taxon>Eukaryota</taxon>
        <taxon>Viridiplantae</taxon>
        <taxon>Chlorophyta</taxon>
        <taxon>core chlorophytes</taxon>
        <taxon>Chlorophyceae</taxon>
        <taxon>CS clade</taxon>
        <taxon>Chlamydomonadales</taxon>
        <taxon>Haematococcaceae</taxon>
        <taxon>Haematococcus</taxon>
    </lineage>
</organism>
<feature type="non-terminal residue" evidence="1">
    <location>
        <position position="33"/>
    </location>
</feature>
<protein>
    <submittedName>
        <fullName evidence="1">Uncharacterized protein</fullName>
    </submittedName>
</protein>
<dbReference type="EMBL" id="BLLF01000209">
    <property type="protein sequence ID" value="GFH09106.1"/>
    <property type="molecule type" value="Genomic_DNA"/>
</dbReference>